<dbReference type="GeneID" id="26658458"/>
<proteinExistence type="predicted"/>
<evidence type="ECO:0000313" key="2">
    <source>
        <dbReference type="Proteomes" id="UP000066737"/>
    </source>
</evidence>
<dbReference type="STRING" id="1407499.HHUB_1780"/>
<dbReference type="RefSeq" id="WP_059056260.1">
    <property type="nucleotide sequence ID" value="NZ_CEML01000002.1"/>
</dbReference>
<dbReference type="InterPro" id="IPR015001">
    <property type="entry name" value="DUF1850"/>
</dbReference>
<protein>
    <submittedName>
        <fullName evidence="1">TRAP-type transport system protein small subunit</fullName>
    </submittedName>
</protein>
<sequence>MRRTRVAVLAVVALAVSSVAVAAVAPGETVLVVEDTETGEQYLDAPVEDGTTVALEYTHSVEKTRVYDGYTVRGDRLEMTRMAFESYGWGLPSGANVTRENGTFVYDPPGNTTRLTVAPGRVAKHKLHVGDETYDLVALTDAESVDVHVVHRSVLADALDAIHV</sequence>
<dbReference type="InterPro" id="IPR014451">
    <property type="entry name" value="UCP008455"/>
</dbReference>
<accession>A0A0U5H0V3</accession>
<dbReference type="Proteomes" id="UP000066737">
    <property type="component" value="Chromosome I"/>
</dbReference>
<name>A0A0U5H0V3_9EURY</name>
<dbReference type="KEGG" id="hhb:Hhub_1780"/>
<dbReference type="OrthoDB" id="212141at2157"/>
<dbReference type="Pfam" id="PF08905">
    <property type="entry name" value="DUF1850"/>
    <property type="match status" value="1"/>
</dbReference>
<dbReference type="PIRSF" id="PIRSF008455">
    <property type="entry name" value="UCP008455"/>
    <property type="match status" value="1"/>
</dbReference>
<gene>
    <name evidence="1" type="ORF">HHUB_1780</name>
</gene>
<reference evidence="2" key="1">
    <citation type="journal article" date="2016" name="Environ. Microbiol.">
        <title>The complete genome of a viable archaeum isolated from 123-million-year-old rock salt.</title>
        <authorList>
            <person name="Jaakkola S.T."/>
            <person name="Pfeiffer F."/>
            <person name="Ravantti J.J."/>
            <person name="Guo Q."/>
            <person name="Liu Y."/>
            <person name="Chen X."/>
            <person name="Ma H."/>
            <person name="Yang C."/>
            <person name="Oksanen H.M."/>
            <person name="Bamford D.H."/>
        </authorList>
    </citation>
    <scope>NUCLEOTIDE SEQUENCE</scope>
    <source>
        <strain evidence="2">JI20-1</strain>
    </source>
</reference>
<evidence type="ECO:0000313" key="1">
    <source>
        <dbReference type="EMBL" id="CQH51848.1"/>
    </source>
</evidence>
<dbReference type="AlphaFoldDB" id="A0A0U5H0V3"/>
<keyword evidence="2" id="KW-1185">Reference proteome</keyword>
<dbReference type="EMBL" id="LN831302">
    <property type="protein sequence ID" value="CQH51848.1"/>
    <property type="molecule type" value="Genomic_DNA"/>
</dbReference>
<organism evidence="1 2">
    <name type="scientific">Halobacterium hubeiense</name>
    <dbReference type="NCBI Taxonomy" id="1407499"/>
    <lineage>
        <taxon>Archaea</taxon>
        <taxon>Methanobacteriati</taxon>
        <taxon>Methanobacteriota</taxon>
        <taxon>Stenosarchaea group</taxon>
        <taxon>Halobacteria</taxon>
        <taxon>Halobacteriales</taxon>
        <taxon>Halobacteriaceae</taxon>
        <taxon>Halobacterium</taxon>
    </lineage>
</organism>